<evidence type="ECO:0000256" key="1">
    <source>
        <dbReference type="SAM" id="MobiDB-lite"/>
    </source>
</evidence>
<reference evidence="2 3" key="1">
    <citation type="journal article" date="2021" name="Sci. Rep.">
        <title>Phenotypic and genomic hallmarks of a novel, potentially pathogenic rapidly growing Mycobacterium species related to the Mycobacterium fortuitum complex.</title>
        <authorList>
            <person name="Gharbi R."/>
            <person name="Khanna V."/>
            <person name="Frigui W."/>
            <person name="Mhenni B."/>
            <person name="Brosch R."/>
            <person name="Mardassi H."/>
        </authorList>
    </citation>
    <scope>NUCLEOTIDE SEQUENCE [LARGE SCALE GENOMIC DNA]</scope>
    <source>
        <strain evidence="2 3">TNTM28</strain>
    </source>
</reference>
<dbReference type="RefSeq" id="WP_217160158.1">
    <property type="nucleotide sequence ID" value="NZ_VOMB01000023.1"/>
</dbReference>
<dbReference type="Proteomes" id="UP000812982">
    <property type="component" value="Unassembled WGS sequence"/>
</dbReference>
<proteinExistence type="predicted"/>
<gene>
    <name evidence="2" type="ORF">FR943_20900</name>
</gene>
<organism evidence="2 3">
    <name type="scientific">[Mycobacterium] fortunisiensis</name>
    <dbReference type="NCBI Taxonomy" id="2600579"/>
    <lineage>
        <taxon>Bacteria</taxon>
        <taxon>Bacillati</taxon>
        <taxon>Actinomycetota</taxon>
        <taxon>Actinomycetes</taxon>
        <taxon>Mycobacteriales</taxon>
        <taxon>Mycobacteriaceae</taxon>
        <taxon>Mycolicibacterium</taxon>
    </lineage>
</organism>
<evidence type="ECO:0008006" key="4">
    <source>
        <dbReference type="Google" id="ProtNLM"/>
    </source>
</evidence>
<name>A0ABS6KRU8_9MYCO</name>
<feature type="region of interest" description="Disordered" evidence="1">
    <location>
        <begin position="294"/>
        <end position="356"/>
    </location>
</feature>
<protein>
    <recommendedName>
        <fullName evidence="4">PE-PGRS family protein</fullName>
    </recommendedName>
</protein>
<evidence type="ECO:0000313" key="2">
    <source>
        <dbReference type="EMBL" id="MBU9766292.1"/>
    </source>
</evidence>
<dbReference type="EMBL" id="VOMB01000023">
    <property type="protein sequence ID" value="MBU9766292.1"/>
    <property type="molecule type" value="Genomic_DNA"/>
</dbReference>
<keyword evidence="3" id="KW-1185">Reference proteome</keyword>
<feature type="region of interest" description="Disordered" evidence="1">
    <location>
        <begin position="374"/>
        <end position="415"/>
    </location>
</feature>
<evidence type="ECO:0000313" key="3">
    <source>
        <dbReference type="Proteomes" id="UP000812982"/>
    </source>
</evidence>
<accession>A0ABS6KRU8</accession>
<sequence>MQLAAHPCFTTGVAFLGAGAIAMSPVAPPMPDIAVPAISSAQVNLSAATDPVEAYLGLITNTFTNVTERIGDEIADPAPILRQIVTNQVDSAVGVGTALTEAAQSIGHALDPSNSTGLTARLQQAFDQLLQGDVNKAVSTAWGSFLITALGLFPVVTAITNAIEQPVGNLDAVLKDPSIVLLPAVGVLGIVYGSLTAAGNIGQNIVDAVKAGDALAVLNEMVAAPAVLANSVLNGPENTSGIFGAGSGLVDLIRQTRETITKDITPPAAASTNAVVEAAPKATAAMVTLDVSPQAPTPASAKAAPAAPAAEAAPAPDETTSATADSTVGESSPGVGTPVVKKSLKAEPGKIGNLSGSKRAGAVAQLRDGIQGSVAGVSDGLTKAAHGLSGTSTRSHRAAHPDKSSSSRASSRHAS</sequence>
<comment type="caution">
    <text evidence="2">The sequence shown here is derived from an EMBL/GenBank/DDBJ whole genome shotgun (WGS) entry which is preliminary data.</text>
</comment>
<feature type="compositionally biased region" description="Low complexity" evidence="1">
    <location>
        <begin position="297"/>
        <end position="327"/>
    </location>
</feature>